<comment type="caution">
    <text evidence="2">The sequence shown here is derived from an EMBL/GenBank/DDBJ whole genome shotgun (WGS) entry which is preliminary data.</text>
</comment>
<proteinExistence type="predicted"/>
<reference evidence="2" key="2">
    <citation type="submission" date="2020-10" db="EMBL/GenBank/DDBJ databases">
        <authorList>
            <person name="Cooper E.A."/>
            <person name="Brenton Z.W."/>
            <person name="Flinn B.S."/>
            <person name="Jenkins J."/>
            <person name="Shu S."/>
            <person name="Flowers D."/>
            <person name="Luo F."/>
            <person name="Wang Y."/>
            <person name="Xia P."/>
            <person name="Barry K."/>
            <person name="Daum C."/>
            <person name="Lipzen A."/>
            <person name="Yoshinaga Y."/>
            <person name="Schmutz J."/>
            <person name="Saski C."/>
            <person name="Vermerris W."/>
            <person name="Kresovich S."/>
        </authorList>
    </citation>
    <scope>NUCLEOTIDE SEQUENCE</scope>
</reference>
<sequence>MQANPIEPTTASTMAPHRVLPPPCSSEQVCRTQDAGCRRREPIGRVRPHCGHPVARASGHICSRARAPLVMPEEGLPDMCAVNLLLAGSGRG</sequence>
<dbReference type="Proteomes" id="UP000807115">
    <property type="component" value="Chromosome 10"/>
</dbReference>
<reference evidence="2" key="1">
    <citation type="journal article" date="2019" name="BMC Genomics">
        <title>A new reference genome for Sorghum bicolor reveals high levels of sequence similarity between sweet and grain genotypes: implications for the genetics of sugar metabolism.</title>
        <authorList>
            <person name="Cooper E.A."/>
            <person name="Brenton Z.W."/>
            <person name="Flinn B.S."/>
            <person name="Jenkins J."/>
            <person name="Shu S."/>
            <person name="Flowers D."/>
            <person name="Luo F."/>
            <person name="Wang Y."/>
            <person name="Xia P."/>
            <person name="Barry K."/>
            <person name="Daum C."/>
            <person name="Lipzen A."/>
            <person name="Yoshinaga Y."/>
            <person name="Schmutz J."/>
            <person name="Saski C."/>
            <person name="Vermerris W."/>
            <person name="Kresovich S."/>
        </authorList>
    </citation>
    <scope>NUCLEOTIDE SEQUENCE</scope>
</reference>
<evidence type="ECO:0000256" key="1">
    <source>
        <dbReference type="SAM" id="MobiDB-lite"/>
    </source>
</evidence>
<evidence type="ECO:0000313" key="2">
    <source>
        <dbReference type="EMBL" id="KAG0515944.1"/>
    </source>
</evidence>
<feature type="region of interest" description="Disordered" evidence="1">
    <location>
        <begin position="1"/>
        <end position="25"/>
    </location>
</feature>
<accession>A0A921Q5F2</accession>
<organism evidence="2 3">
    <name type="scientific">Sorghum bicolor</name>
    <name type="common">Sorghum</name>
    <name type="synonym">Sorghum vulgare</name>
    <dbReference type="NCBI Taxonomy" id="4558"/>
    <lineage>
        <taxon>Eukaryota</taxon>
        <taxon>Viridiplantae</taxon>
        <taxon>Streptophyta</taxon>
        <taxon>Embryophyta</taxon>
        <taxon>Tracheophyta</taxon>
        <taxon>Spermatophyta</taxon>
        <taxon>Magnoliopsida</taxon>
        <taxon>Liliopsida</taxon>
        <taxon>Poales</taxon>
        <taxon>Poaceae</taxon>
        <taxon>PACMAD clade</taxon>
        <taxon>Panicoideae</taxon>
        <taxon>Andropogonodae</taxon>
        <taxon>Andropogoneae</taxon>
        <taxon>Sorghinae</taxon>
        <taxon>Sorghum</taxon>
    </lineage>
</organism>
<gene>
    <name evidence="2" type="ORF">BDA96_10G320600</name>
</gene>
<feature type="compositionally biased region" description="Polar residues" evidence="1">
    <location>
        <begin position="1"/>
        <end position="13"/>
    </location>
</feature>
<evidence type="ECO:0000313" key="3">
    <source>
        <dbReference type="Proteomes" id="UP000807115"/>
    </source>
</evidence>
<protein>
    <submittedName>
        <fullName evidence="2">Uncharacterized protein</fullName>
    </submittedName>
</protein>
<name>A0A921Q5F2_SORBI</name>
<dbReference type="AlphaFoldDB" id="A0A921Q5F2"/>
<dbReference type="EMBL" id="CM027689">
    <property type="protein sequence ID" value="KAG0515944.1"/>
    <property type="molecule type" value="Genomic_DNA"/>
</dbReference>